<organism evidence="2 3">
    <name type="scientific">Ottowia cancrivicina</name>
    <dbReference type="NCBI Taxonomy" id="3040346"/>
    <lineage>
        <taxon>Bacteria</taxon>
        <taxon>Pseudomonadati</taxon>
        <taxon>Pseudomonadota</taxon>
        <taxon>Betaproteobacteria</taxon>
        <taxon>Burkholderiales</taxon>
        <taxon>Comamonadaceae</taxon>
        <taxon>Ottowia</taxon>
    </lineage>
</organism>
<dbReference type="RefSeq" id="WP_279525230.1">
    <property type="nucleotide sequence ID" value="NZ_JARVII010000041.1"/>
</dbReference>
<accession>A0AAW6RLV9</accession>
<protein>
    <recommendedName>
        <fullName evidence="4">NADH dehydrogenase subunit 5</fullName>
    </recommendedName>
</protein>
<dbReference type="EMBL" id="JARVII010000041">
    <property type="protein sequence ID" value="MDG9700535.1"/>
    <property type="molecule type" value="Genomic_DNA"/>
</dbReference>
<keyword evidence="3" id="KW-1185">Reference proteome</keyword>
<keyword evidence="1" id="KW-0812">Transmembrane</keyword>
<evidence type="ECO:0000313" key="2">
    <source>
        <dbReference type="EMBL" id="MDG9700535.1"/>
    </source>
</evidence>
<feature type="transmembrane region" description="Helical" evidence="1">
    <location>
        <begin position="38"/>
        <end position="56"/>
    </location>
</feature>
<gene>
    <name evidence="2" type="ORF">QB898_12610</name>
</gene>
<evidence type="ECO:0008006" key="4">
    <source>
        <dbReference type="Google" id="ProtNLM"/>
    </source>
</evidence>
<sequence length="125" mass="14223">MKKDSGYSLMGSIGFSMLIAALALTPFNGSIGLFVKRFLVISGSLLCAMSTLLRFIKFRSLIFEAQSQMLSQIWIDYRIRFLLILQIIFALIALFVLDVSIFFRIWIGGFSDHWFGLSCFAYLNV</sequence>
<feature type="transmembrane region" description="Helical" evidence="1">
    <location>
        <begin position="7"/>
        <end position="26"/>
    </location>
</feature>
<comment type="caution">
    <text evidence="2">The sequence shown here is derived from an EMBL/GenBank/DDBJ whole genome shotgun (WGS) entry which is preliminary data.</text>
</comment>
<evidence type="ECO:0000313" key="3">
    <source>
        <dbReference type="Proteomes" id="UP001237156"/>
    </source>
</evidence>
<keyword evidence="1" id="KW-0472">Membrane</keyword>
<dbReference type="Proteomes" id="UP001237156">
    <property type="component" value="Unassembled WGS sequence"/>
</dbReference>
<dbReference type="AlphaFoldDB" id="A0AAW6RLV9"/>
<proteinExistence type="predicted"/>
<keyword evidence="1" id="KW-1133">Transmembrane helix</keyword>
<name>A0AAW6RLV9_9BURK</name>
<reference evidence="2 3" key="1">
    <citation type="submission" date="2023-04" db="EMBL/GenBank/DDBJ databases">
        <title>Ottowia paracancer sp. nov., isolated from human stomach.</title>
        <authorList>
            <person name="Song Y."/>
        </authorList>
    </citation>
    <scope>NUCLEOTIDE SEQUENCE [LARGE SCALE GENOMIC DNA]</scope>
    <source>
        <strain evidence="2 3">10c7w1</strain>
    </source>
</reference>
<evidence type="ECO:0000256" key="1">
    <source>
        <dbReference type="SAM" id="Phobius"/>
    </source>
</evidence>
<feature type="transmembrane region" description="Helical" evidence="1">
    <location>
        <begin position="77"/>
        <end position="97"/>
    </location>
</feature>